<dbReference type="InterPro" id="IPR002575">
    <property type="entry name" value="Aminoglycoside_PTrfase"/>
</dbReference>
<dbReference type="SUPFAM" id="SSF56112">
    <property type="entry name" value="Protein kinase-like (PK-like)"/>
    <property type="match status" value="1"/>
</dbReference>
<dbReference type="InterPro" id="IPR011009">
    <property type="entry name" value="Kinase-like_dom_sf"/>
</dbReference>
<organism evidence="2 3">
    <name type="scientific">Tenggerimyces flavus</name>
    <dbReference type="NCBI Taxonomy" id="1708749"/>
    <lineage>
        <taxon>Bacteria</taxon>
        <taxon>Bacillati</taxon>
        <taxon>Actinomycetota</taxon>
        <taxon>Actinomycetes</taxon>
        <taxon>Propionibacteriales</taxon>
        <taxon>Nocardioidaceae</taxon>
        <taxon>Tenggerimyces</taxon>
    </lineage>
</organism>
<sequence length="262" mass="28624">MSEQRLDGGIANAGQVVRVGPHVLRPSSPYSGSIHAFLRAVKDAGFEGAPMPAGIDEDGRERLVFIDGEVPVAPYPDWSQSDTALASVARLLRGLHDAAREFDPQGLAWNDGLADPAGGTIVCHNDVELSNVVFRDGVAVALLDFEFAAPGRPVYDVAQLARLCVPIEHDFDQDRIGWQPADRQARLRLVADAYGLDRDGRAELLPAMNDALARIEAAARRSLASADPNAVAMMNQRGGIEKFDRRRRWWTARYDQFANALL</sequence>
<gene>
    <name evidence="2" type="ORF">ACFOUW_06035</name>
</gene>
<dbReference type="EMBL" id="JBHRZH010000005">
    <property type="protein sequence ID" value="MFC3760388.1"/>
    <property type="molecule type" value="Genomic_DNA"/>
</dbReference>
<dbReference type="Gene3D" id="3.90.1200.10">
    <property type="match status" value="1"/>
</dbReference>
<name>A0ABV7Y899_9ACTN</name>
<dbReference type="Pfam" id="PF01636">
    <property type="entry name" value="APH"/>
    <property type="match status" value="1"/>
</dbReference>
<evidence type="ECO:0000313" key="2">
    <source>
        <dbReference type="EMBL" id="MFC3760388.1"/>
    </source>
</evidence>
<keyword evidence="3" id="KW-1185">Reference proteome</keyword>
<feature type="domain" description="Aminoglycoside phosphotransferase" evidence="1">
    <location>
        <begin position="115"/>
        <end position="176"/>
    </location>
</feature>
<evidence type="ECO:0000259" key="1">
    <source>
        <dbReference type="Pfam" id="PF01636"/>
    </source>
</evidence>
<dbReference type="Proteomes" id="UP001595699">
    <property type="component" value="Unassembled WGS sequence"/>
</dbReference>
<reference evidence="3" key="1">
    <citation type="journal article" date="2019" name="Int. J. Syst. Evol. Microbiol.">
        <title>The Global Catalogue of Microorganisms (GCM) 10K type strain sequencing project: providing services to taxonomists for standard genome sequencing and annotation.</title>
        <authorList>
            <consortium name="The Broad Institute Genomics Platform"/>
            <consortium name="The Broad Institute Genome Sequencing Center for Infectious Disease"/>
            <person name="Wu L."/>
            <person name="Ma J."/>
        </authorList>
    </citation>
    <scope>NUCLEOTIDE SEQUENCE [LARGE SCALE GENOMIC DNA]</scope>
    <source>
        <strain evidence="3">CGMCC 4.7241</strain>
    </source>
</reference>
<protein>
    <submittedName>
        <fullName evidence="2">Phosphotransferase</fullName>
    </submittedName>
</protein>
<proteinExistence type="predicted"/>
<accession>A0ABV7Y899</accession>
<dbReference type="RefSeq" id="WP_205122562.1">
    <property type="nucleotide sequence ID" value="NZ_JAFBCM010000001.1"/>
</dbReference>
<evidence type="ECO:0000313" key="3">
    <source>
        <dbReference type="Proteomes" id="UP001595699"/>
    </source>
</evidence>
<comment type="caution">
    <text evidence="2">The sequence shown here is derived from an EMBL/GenBank/DDBJ whole genome shotgun (WGS) entry which is preliminary data.</text>
</comment>